<dbReference type="SUPFAM" id="SSF55031">
    <property type="entry name" value="Bacterial exopeptidase dimerisation domain"/>
    <property type="match status" value="1"/>
</dbReference>
<feature type="binding site" evidence="2">
    <location>
        <position position="139"/>
    </location>
    <ligand>
        <name>Mn(2+)</name>
        <dbReference type="ChEBI" id="CHEBI:29035"/>
        <label>2</label>
    </ligand>
</feature>
<comment type="cofactor">
    <cofactor evidence="2">
        <name>Mn(2+)</name>
        <dbReference type="ChEBI" id="CHEBI:29035"/>
    </cofactor>
    <text evidence="2">The Mn(2+) ion enhances activity.</text>
</comment>
<evidence type="ECO:0000313" key="4">
    <source>
        <dbReference type="EMBL" id="GEO36333.1"/>
    </source>
</evidence>
<comment type="caution">
    <text evidence="4">The sequence shown here is derived from an EMBL/GenBank/DDBJ whole genome shotgun (WGS) entry which is preliminary data.</text>
</comment>
<feature type="binding site" evidence="2">
    <location>
        <position position="363"/>
    </location>
    <ligand>
        <name>Mn(2+)</name>
        <dbReference type="ChEBI" id="CHEBI:29035"/>
        <label>2</label>
    </ligand>
</feature>
<dbReference type="OrthoDB" id="9777385at2"/>
<keyword evidence="2" id="KW-0479">Metal-binding</keyword>
<dbReference type="GO" id="GO:0019877">
    <property type="term" value="P:diaminopimelate biosynthetic process"/>
    <property type="evidence" value="ECO:0007669"/>
    <property type="project" value="UniProtKB-ARBA"/>
</dbReference>
<proteinExistence type="predicted"/>
<dbReference type="CDD" id="cd05666">
    <property type="entry name" value="M20_Acy1-like"/>
    <property type="match status" value="1"/>
</dbReference>
<dbReference type="Gene3D" id="3.30.70.360">
    <property type="match status" value="1"/>
</dbReference>
<dbReference type="GO" id="GO:0046872">
    <property type="term" value="F:metal ion binding"/>
    <property type="evidence" value="ECO:0007669"/>
    <property type="project" value="UniProtKB-KW"/>
</dbReference>
<evidence type="ECO:0000256" key="2">
    <source>
        <dbReference type="PIRSR" id="PIRSR005962-1"/>
    </source>
</evidence>
<dbReference type="SUPFAM" id="SSF53187">
    <property type="entry name" value="Zn-dependent exopeptidases"/>
    <property type="match status" value="1"/>
</dbReference>
<feature type="binding site" evidence="2">
    <location>
        <position position="165"/>
    </location>
    <ligand>
        <name>Mn(2+)</name>
        <dbReference type="ChEBI" id="CHEBI:29035"/>
        <label>2</label>
    </ligand>
</feature>
<dbReference type="InterPro" id="IPR036264">
    <property type="entry name" value="Bact_exopeptidase_dim_dom"/>
</dbReference>
<dbReference type="FunFam" id="3.30.70.360:FF:000001">
    <property type="entry name" value="N-acetyldiaminopimelate deacetylase"/>
    <property type="match status" value="1"/>
</dbReference>
<dbReference type="GO" id="GO:0050118">
    <property type="term" value="F:N-acetyldiaminopimelate deacetylase activity"/>
    <property type="evidence" value="ECO:0007669"/>
    <property type="project" value="UniProtKB-ARBA"/>
</dbReference>
<dbReference type="Proteomes" id="UP000321523">
    <property type="component" value="Unassembled WGS sequence"/>
</dbReference>
<dbReference type="EMBL" id="BJYZ01000002">
    <property type="protein sequence ID" value="GEO36333.1"/>
    <property type="molecule type" value="Genomic_DNA"/>
</dbReference>
<dbReference type="Gene3D" id="3.40.630.10">
    <property type="entry name" value="Zn peptidases"/>
    <property type="match status" value="1"/>
</dbReference>
<gene>
    <name evidence="4" type="ORF">SAE02_04810</name>
</gene>
<feature type="binding site" evidence="2">
    <location>
        <position position="104"/>
    </location>
    <ligand>
        <name>Mn(2+)</name>
        <dbReference type="ChEBI" id="CHEBI:29035"/>
        <label>2</label>
    </ligand>
</feature>
<organism evidence="4 5">
    <name type="scientific">Skermanella aerolata</name>
    <dbReference type="NCBI Taxonomy" id="393310"/>
    <lineage>
        <taxon>Bacteria</taxon>
        <taxon>Pseudomonadati</taxon>
        <taxon>Pseudomonadota</taxon>
        <taxon>Alphaproteobacteria</taxon>
        <taxon>Rhodospirillales</taxon>
        <taxon>Azospirillaceae</taxon>
        <taxon>Skermanella</taxon>
    </lineage>
</organism>
<dbReference type="Pfam" id="PF01546">
    <property type="entry name" value="Peptidase_M20"/>
    <property type="match status" value="1"/>
</dbReference>
<dbReference type="RefSeq" id="WP_044425531.1">
    <property type="nucleotide sequence ID" value="NZ_BJYZ01000002.1"/>
</dbReference>
<evidence type="ECO:0000259" key="3">
    <source>
        <dbReference type="Pfam" id="PF07687"/>
    </source>
</evidence>
<dbReference type="AlphaFoldDB" id="A0A512DIM9"/>
<reference evidence="4 5" key="1">
    <citation type="submission" date="2019-07" db="EMBL/GenBank/DDBJ databases">
        <title>Whole genome shotgun sequence of Skermanella aerolata NBRC 106429.</title>
        <authorList>
            <person name="Hosoyama A."/>
            <person name="Uohara A."/>
            <person name="Ohji S."/>
            <person name="Ichikawa N."/>
        </authorList>
    </citation>
    <scope>NUCLEOTIDE SEQUENCE [LARGE SCALE GENOMIC DNA]</scope>
    <source>
        <strain evidence="4 5">NBRC 106429</strain>
    </source>
</reference>
<dbReference type="InterPro" id="IPR011650">
    <property type="entry name" value="Peptidase_M20_dimer"/>
</dbReference>
<dbReference type="InterPro" id="IPR017439">
    <property type="entry name" value="Amidohydrolase"/>
</dbReference>
<dbReference type="InterPro" id="IPR002933">
    <property type="entry name" value="Peptidase_M20"/>
</dbReference>
<feature type="domain" description="Peptidase M20 dimerisation" evidence="3">
    <location>
        <begin position="188"/>
        <end position="270"/>
    </location>
</feature>
<dbReference type="PANTHER" id="PTHR11014:SF63">
    <property type="entry name" value="METALLOPEPTIDASE, PUTATIVE (AFU_ORTHOLOGUE AFUA_6G09600)-RELATED"/>
    <property type="match status" value="1"/>
</dbReference>
<dbReference type="PANTHER" id="PTHR11014">
    <property type="entry name" value="PEPTIDASE M20 FAMILY MEMBER"/>
    <property type="match status" value="1"/>
</dbReference>
<evidence type="ECO:0000313" key="5">
    <source>
        <dbReference type="Proteomes" id="UP000321523"/>
    </source>
</evidence>
<keyword evidence="1 4" id="KW-0378">Hydrolase</keyword>
<keyword evidence="5" id="KW-1185">Reference proteome</keyword>
<keyword evidence="2" id="KW-0464">Manganese</keyword>
<name>A0A512DIM9_9PROT</name>
<dbReference type="PIRSF" id="PIRSF005962">
    <property type="entry name" value="Pept_M20D_amidohydro"/>
    <property type="match status" value="1"/>
</dbReference>
<evidence type="ECO:0000256" key="1">
    <source>
        <dbReference type="ARBA" id="ARBA00022801"/>
    </source>
</evidence>
<protein>
    <submittedName>
        <fullName evidence="4">Hydrolase</fullName>
    </submittedName>
</protein>
<accession>A0A512DIM9</accession>
<dbReference type="NCBIfam" id="TIGR01891">
    <property type="entry name" value="amidohydrolases"/>
    <property type="match status" value="1"/>
</dbReference>
<dbReference type="Pfam" id="PF07687">
    <property type="entry name" value="M20_dimer"/>
    <property type="match status" value="1"/>
</dbReference>
<sequence>MPIINRIADFQEEMTAWRRDFHAHPETAFEEFRTSGIVAAKLEEWGIEVHRGLGGTGVVGTLKGGGALGNGKSIALRADMDALNMQEQNDFPHASTNPGKMHGCGHDGHTTMLLGAAKYLAETRNFDGTVHFIFQPAEEGKGGAQKMVEEGLFDLFPVSEVYGMHNWPEMPAGTIAVRTGPIMAAADQFDIKVRGNGAHGAMPHFGIDPVVVGAHIVTALQSIVSRNTDPLRSAVVSVTQIHGGSAYNVIPSEVTLSGTVRTFEVAVQDMVEAGLRRVATATAEAFGATVEIDYRRNYPATVNTAEETVFAGRVAAEVVGPSQVIYDPAPSTGAEDFAFMLNKKPGSYVWIGQAGGPSACMVHNPGYDFNDEILPVGASYWAKLVETALPRVA</sequence>
<feature type="binding site" evidence="2">
    <location>
        <position position="106"/>
    </location>
    <ligand>
        <name>Mn(2+)</name>
        <dbReference type="ChEBI" id="CHEBI:29035"/>
        <label>2</label>
    </ligand>
</feature>